<dbReference type="STRING" id="363754.RHSP_47625"/>
<dbReference type="Pfam" id="PF14099">
    <property type="entry name" value="Polysacc_lyase"/>
    <property type="match status" value="1"/>
</dbReference>
<keyword evidence="2" id="KW-1185">Reference proteome</keyword>
<comment type="caution">
    <text evidence="1">The sequence shown here is derived from an EMBL/GenBank/DDBJ whole genome shotgun (WGS) entry which is preliminary data.</text>
</comment>
<sequence>MALTCLRQANRSLITLRECPAIGIPSMNAKYALPAILACTCAGVVTPALADDPAQLVLHDGFDGKDFAPSGHLYYRENFEQKAGTVEFQSDVKRSGTGALKLSVKPFCPPGKANCSERAEIWERTKYRVPYDQGVWYGFAVKFADPIPSGDHRYLIAQWKREIGPKAKGDFSPFLALRLNNGKLFATVETNYVAPIARKDGPKNDSKACSKGETPVWFRPDTNQMRALVATDGNWNAADGEEFTDCTSAIKVINRGNSLPTPASGWIDFAIYSKPGPNGSGHIEIFANNKWISTVTGHIGHGDHGLGENQYFKFGPYRAADTTIWTLYYDDFRRSPRCTDVLADPNLCPMK</sequence>
<protein>
    <recommendedName>
        <fullName evidence="3">Polysaccharide lyase-like protein</fullName>
    </recommendedName>
</protein>
<evidence type="ECO:0008006" key="3">
    <source>
        <dbReference type="Google" id="ProtNLM"/>
    </source>
</evidence>
<dbReference type="Proteomes" id="UP000012429">
    <property type="component" value="Unassembled WGS sequence"/>
</dbReference>
<dbReference type="Gene3D" id="2.60.120.200">
    <property type="match status" value="1"/>
</dbReference>
<gene>
    <name evidence="1" type="ORF">RHSP_47625</name>
</gene>
<organism evidence="1 2">
    <name type="scientific">Rhizobium freirei PRF 81</name>
    <dbReference type="NCBI Taxonomy" id="363754"/>
    <lineage>
        <taxon>Bacteria</taxon>
        <taxon>Pseudomonadati</taxon>
        <taxon>Pseudomonadota</taxon>
        <taxon>Alphaproteobacteria</taxon>
        <taxon>Hyphomicrobiales</taxon>
        <taxon>Rhizobiaceae</taxon>
        <taxon>Rhizobium/Agrobacterium group</taxon>
        <taxon>Rhizobium</taxon>
    </lineage>
</organism>
<reference evidence="1 2" key="1">
    <citation type="journal article" date="2012" name="BMC Genomics">
        <title>Genomic basis of broad host range and environmental adaptability of Rhizobium tropici CIAT 899 and Rhizobium sp. PRF 81 which are used in inoculants for common bean (Phaseolus vulgaris L.).</title>
        <authorList>
            <person name="Ormeno-Orrillo E."/>
            <person name="Menna P."/>
            <person name="Almeida L.G."/>
            <person name="Ollero F.J."/>
            <person name="Nicolas M.F."/>
            <person name="Pains Rodrigues E."/>
            <person name="Shigueyoshi Nakatani A."/>
            <person name="Silva Batista J.S."/>
            <person name="Oliveira Chueire L.M."/>
            <person name="Souza R.C."/>
            <person name="Ribeiro Vasconcelos A.T."/>
            <person name="Megias M."/>
            <person name="Hungria M."/>
            <person name="Martinez-Romero E."/>
        </authorList>
    </citation>
    <scope>NUCLEOTIDE SEQUENCE [LARGE SCALE GENOMIC DNA]</scope>
    <source>
        <strain evidence="1 2">PRF 81</strain>
    </source>
</reference>
<evidence type="ECO:0000313" key="2">
    <source>
        <dbReference type="Proteomes" id="UP000012429"/>
    </source>
</evidence>
<dbReference type="PATRIC" id="fig|363754.4.peg.2246"/>
<name>N6UCD0_9HYPH</name>
<dbReference type="EMBL" id="AQHN01000055">
    <property type="protein sequence ID" value="ENN87808.1"/>
    <property type="molecule type" value="Genomic_DNA"/>
</dbReference>
<dbReference type="AlphaFoldDB" id="N6UCD0"/>
<evidence type="ECO:0000313" key="1">
    <source>
        <dbReference type="EMBL" id="ENN87808.1"/>
    </source>
</evidence>
<accession>N6UCD0</accession>
<dbReference type="InterPro" id="IPR025975">
    <property type="entry name" value="Polysacc_lyase"/>
</dbReference>
<proteinExistence type="predicted"/>